<comment type="caution">
    <text evidence="4">The sequence shown here is derived from an EMBL/GenBank/DDBJ whole genome shotgun (WGS) entry which is preliminary data.</text>
</comment>
<keyword evidence="1" id="KW-0479">Metal-binding</keyword>
<keyword evidence="1" id="KW-0863">Zinc-finger</keyword>
<protein>
    <recommendedName>
        <fullName evidence="3">C2H2-type domain-containing protein</fullName>
    </recommendedName>
</protein>
<feature type="region of interest" description="Disordered" evidence="2">
    <location>
        <begin position="526"/>
        <end position="573"/>
    </location>
</feature>
<evidence type="ECO:0000256" key="2">
    <source>
        <dbReference type="SAM" id="MobiDB-lite"/>
    </source>
</evidence>
<evidence type="ECO:0000259" key="3">
    <source>
        <dbReference type="PROSITE" id="PS50157"/>
    </source>
</evidence>
<dbReference type="Proteomes" id="UP001642540">
    <property type="component" value="Unassembled WGS sequence"/>
</dbReference>
<proteinExistence type="predicted"/>
<evidence type="ECO:0000313" key="4">
    <source>
        <dbReference type="EMBL" id="CAL8075633.1"/>
    </source>
</evidence>
<gene>
    <name evidence="4" type="ORF">ODALV1_LOCUS3237</name>
</gene>
<feature type="domain" description="C2H2-type" evidence="3">
    <location>
        <begin position="474"/>
        <end position="501"/>
    </location>
</feature>
<reference evidence="4 5" key="1">
    <citation type="submission" date="2024-08" db="EMBL/GenBank/DDBJ databases">
        <authorList>
            <person name="Cucini C."/>
            <person name="Frati F."/>
        </authorList>
    </citation>
    <scope>NUCLEOTIDE SEQUENCE [LARGE SCALE GENOMIC DNA]</scope>
</reference>
<feature type="region of interest" description="Disordered" evidence="2">
    <location>
        <begin position="272"/>
        <end position="333"/>
    </location>
</feature>
<name>A0ABP1PYN3_9HEXA</name>
<accession>A0ABP1PYN3</accession>
<feature type="compositionally biased region" description="Polar residues" evidence="2">
    <location>
        <begin position="539"/>
        <end position="551"/>
    </location>
</feature>
<evidence type="ECO:0000313" key="5">
    <source>
        <dbReference type="Proteomes" id="UP001642540"/>
    </source>
</evidence>
<evidence type="ECO:0000256" key="1">
    <source>
        <dbReference type="PROSITE-ProRule" id="PRU00042"/>
    </source>
</evidence>
<organism evidence="4 5">
    <name type="scientific">Orchesella dallaii</name>
    <dbReference type="NCBI Taxonomy" id="48710"/>
    <lineage>
        <taxon>Eukaryota</taxon>
        <taxon>Metazoa</taxon>
        <taxon>Ecdysozoa</taxon>
        <taxon>Arthropoda</taxon>
        <taxon>Hexapoda</taxon>
        <taxon>Collembola</taxon>
        <taxon>Entomobryomorpha</taxon>
        <taxon>Entomobryoidea</taxon>
        <taxon>Orchesellidae</taxon>
        <taxon>Orchesellinae</taxon>
        <taxon>Orchesella</taxon>
    </lineage>
</organism>
<keyword evidence="1" id="KW-0862">Zinc</keyword>
<dbReference type="PROSITE" id="PS50157">
    <property type="entry name" value="ZINC_FINGER_C2H2_2"/>
    <property type="match status" value="1"/>
</dbReference>
<keyword evidence="5" id="KW-1185">Reference proteome</keyword>
<dbReference type="PROSITE" id="PS00028">
    <property type="entry name" value="ZINC_FINGER_C2H2_1"/>
    <property type="match status" value="1"/>
</dbReference>
<feature type="region of interest" description="Disordered" evidence="2">
    <location>
        <begin position="1"/>
        <end position="30"/>
    </location>
</feature>
<dbReference type="EMBL" id="CAXLJM020000008">
    <property type="protein sequence ID" value="CAL8075633.1"/>
    <property type="molecule type" value="Genomic_DNA"/>
</dbReference>
<sequence>MEVEVKEEPVDFNDTADSEQKRKRFTHPRAQTPFRLTVPLNNVVEVEGEGGGVVAAVNSELPSTSRCAGGGVIGGGPSSSGLSHAIAQVVNNTENLVAVKTEETQNHTGLFKKSTCLFCGGMLFVHVNTNQQSVKQVEQVTGLVKNLCHQMRLNDEGFPERCTDNMFPFCKGCKELLKNCLDLKKEFDQKMAEAIKRIRDKVVHGKVLDATKTKQKKPGLLKAEALKFTQFRDMILHAESIDSMSIGRLPNSNAGNNNKIAIQQNLISKHVQSDPCEPEVDNYDDGNITAPLASSHAPISEESPGPSQTAPPAPPEDNQIAGPSSADTGSHPGSKAEVIWIKMNGKKRKINCSSVPPEFLPLVVVDRLGLNNILNIKQERVDAREEEEHFDMEYDADDDVCYVVKKKRKLQYNEVEIYQWFDKNGVEFVECNSCKFNLPIENVSRGVYKARQVVKNHIRDTHAAPPPPKPKTTLSCDSCDAVLDSKVALRYHQRNHDRERHEKRIDPHVKMGKSCLEKVNQLKRKPSTFGDPPILTPQKKMNTCDAETQRTSKGKKSKVGNFWDKGGTHKARHSRKVVEENEDDTLPVLTREVG</sequence>
<dbReference type="InterPro" id="IPR013087">
    <property type="entry name" value="Znf_C2H2_type"/>
</dbReference>